<sequence>MREIPYIVSTEWLDNHLDDPHVRVLDATTYLKHPEKDGYYELWSGKEAYDKEHIPGAVFADLYEELSDPQSEFAFTLPSREEFVKKMSDFGVGEGTYVVIYDREAVVGAPVVASHWATRLAWQLRYEGFNNVAVLDGGFPKWVEEGRPVTAEPGSYPKGNFIGERESTLFSTKEDVLKAIDDENTVIIDSLTEEHFHGEVNTYGRLGHIPNSVNVFFGSHSDPITRELYNEEQLRKNFEESGALDPNKKVIVYCGSAIAATWNATLLNKLGQHHVSVYDGSLTEWASDPSLPMETK</sequence>
<keyword evidence="4" id="KW-0670">Pyruvate</keyword>
<dbReference type="PROSITE" id="PS50206">
    <property type="entry name" value="RHODANESE_3"/>
    <property type="match status" value="2"/>
</dbReference>
<dbReference type="Pfam" id="PF00581">
    <property type="entry name" value="Rhodanese"/>
    <property type="match status" value="2"/>
</dbReference>
<dbReference type="AlphaFoldDB" id="A0A1I2DHN0"/>
<dbReference type="EMBL" id="FONT01000004">
    <property type="protein sequence ID" value="SFE80132.1"/>
    <property type="molecule type" value="Genomic_DNA"/>
</dbReference>
<dbReference type="CDD" id="cd01449">
    <property type="entry name" value="TST_Repeat_2"/>
    <property type="match status" value="1"/>
</dbReference>
<proteinExistence type="predicted"/>
<evidence type="ECO:0000259" key="3">
    <source>
        <dbReference type="PROSITE" id="PS50206"/>
    </source>
</evidence>
<feature type="domain" description="Rhodanese" evidence="3">
    <location>
        <begin position="181"/>
        <end position="294"/>
    </location>
</feature>
<evidence type="ECO:0000256" key="1">
    <source>
        <dbReference type="ARBA" id="ARBA00022679"/>
    </source>
</evidence>
<evidence type="ECO:0000313" key="5">
    <source>
        <dbReference type="Proteomes" id="UP000199516"/>
    </source>
</evidence>
<dbReference type="RefSeq" id="WP_091661216.1">
    <property type="nucleotide sequence ID" value="NZ_FONT01000004.1"/>
</dbReference>
<dbReference type="CDD" id="cd01448">
    <property type="entry name" value="TST_Repeat_1"/>
    <property type="match status" value="1"/>
</dbReference>
<reference evidence="4 5" key="1">
    <citation type="submission" date="2016-10" db="EMBL/GenBank/DDBJ databases">
        <authorList>
            <person name="de Groot N.N."/>
        </authorList>
    </citation>
    <scope>NUCLEOTIDE SEQUENCE [LARGE SCALE GENOMIC DNA]</scope>
    <source>
        <strain evidence="4 5">DSM 23995</strain>
    </source>
</reference>
<dbReference type="Gene3D" id="3.40.250.10">
    <property type="entry name" value="Rhodanese-like domain"/>
    <property type="match status" value="2"/>
</dbReference>
<gene>
    <name evidence="4" type="ORF">SAMN05192532_10487</name>
</gene>
<evidence type="ECO:0000313" key="4">
    <source>
        <dbReference type="EMBL" id="SFE80132.1"/>
    </source>
</evidence>
<protein>
    <submittedName>
        <fullName evidence="4">Thiosulfate/3-mercaptopyruvate sulfurtransferase</fullName>
    </submittedName>
</protein>
<keyword evidence="1 4" id="KW-0808">Transferase</keyword>
<dbReference type="SMART" id="SM00450">
    <property type="entry name" value="RHOD"/>
    <property type="match status" value="2"/>
</dbReference>
<evidence type="ECO:0000256" key="2">
    <source>
        <dbReference type="ARBA" id="ARBA00022737"/>
    </source>
</evidence>
<dbReference type="OrthoDB" id="9770030at2"/>
<name>A0A1I2DHN0_9BACI</name>
<dbReference type="InterPro" id="IPR045078">
    <property type="entry name" value="TST/MPST-like"/>
</dbReference>
<feature type="domain" description="Rhodanese" evidence="3">
    <location>
        <begin position="47"/>
        <end position="151"/>
    </location>
</feature>
<dbReference type="SUPFAM" id="SSF52821">
    <property type="entry name" value="Rhodanese/Cell cycle control phosphatase"/>
    <property type="match status" value="2"/>
</dbReference>
<organism evidence="4 5">
    <name type="scientific">Alteribacillus iranensis</name>
    <dbReference type="NCBI Taxonomy" id="930128"/>
    <lineage>
        <taxon>Bacteria</taxon>
        <taxon>Bacillati</taxon>
        <taxon>Bacillota</taxon>
        <taxon>Bacilli</taxon>
        <taxon>Bacillales</taxon>
        <taxon>Bacillaceae</taxon>
        <taxon>Alteribacillus</taxon>
    </lineage>
</organism>
<keyword evidence="5" id="KW-1185">Reference proteome</keyword>
<dbReference type="PANTHER" id="PTHR11364">
    <property type="entry name" value="THIOSULFATE SULFERTANSFERASE"/>
    <property type="match status" value="1"/>
</dbReference>
<dbReference type="GO" id="GO:0004792">
    <property type="term" value="F:thiosulfate-cyanide sulfurtransferase activity"/>
    <property type="evidence" value="ECO:0007669"/>
    <property type="project" value="TreeGrafter"/>
</dbReference>
<accession>A0A1I2DHN0</accession>
<keyword evidence="2" id="KW-0677">Repeat</keyword>
<dbReference type="Proteomes" id="UP000199516">
    <property type="component" value="Unassembled WGS sequence"/>
</dbReference>
<dbReference type="InterPro" id="IPR001763">
    <property type="entry name" value="Rhodanese-like_dom"/>
</dbReference>
<dbReference type="InterPro" id="IPR036873">
    <property type="entry name" value="Rhodanese-like_dom_sf"/>
</dbReference>
<dbReference type="PANTHER" id="PTHR11364:SF27">
    <property type="entry name" value="SULFURTRANSFERASE"/>
    <property type="match status" value="1"/>
</dbReference>
<dbReference type="STRING" id="930128.SAMN05192532_10487"/>